<protein>
    <recommendedName>
        <fullName evidence="5">ATPase expression protein 2, mitochondrial</fullName>
    </recommendedName>
</protein>
<dbReference type="Proteomes" id="UP000307173">
    <property type="component" value="Unassembled WGS sequence"/>
</dbReference>
<name>A0A4T0X432_9ASCO</name>
<feature type="region of interest" description="Disordered" evidence="8">
    <location>
        <begin position="575"/>
        <end position="594"/>
    </location>
</feature>
<gene>
    <name evidence="9" type="ORF">CANINC_001384</name>
</gene>
<comment type="subcellular location">
    <subcellularLocation>
        <location evidence="2">Mitochondrion</location>
    </subcellularLocation>
</comment>
<evidence type="ECO:0000256" key="2">
    <source>
        <dbReference type="ARBA" id="ARBA00004173"/>
    </source>
</evidence>
<proteinExistence type="inferred from homology"/>
<organism evidence="9 10">
    <name type="scientific">Pichia inconspicua</name>
    <dbReference type="NCBI Taxonomy" id="52247"/>
    <lineage>
        <taxon>Eukaryota</taxon>
        <taxon>Fungi</taxon>
        <taxon>Dikarya</taxon>
        <taxon>Ascomycota</taxon>
        <taxon>Saccharomycotina</taxon>
        <taxon>Pichiomycetes</taxon>
        <taxon>Pichiales</taxon>
        <taxon>Pichiaceae</taxon>
        <taxon>Pichia</taxon>
    </lineage>
</organism>
<evidence type="ECO:0000256" key="5">
    <source>
        <dbReference type="ARBA" id="ARBA00019258"/>
    </source>
</evidence>
<feature type="compositionally biased region" description="Basic and acidic residues" evidence="8">
    <location>
        <begin position="575"/>
        <end position="585"/>
    </location>
</feature>
<evidence type="ECO:0000313" key="9">
    <source>
        <dbReference type="EMBL" id="TID30015.1"/>
    </source>
</evidence>
<keyword evidence="7" id="KW-0496">Mitochondrion</keyword>
<evidence type="ECO:0000256" key="6">
    <source>
        <dbReference type="ARBA" id="ARBA00022946"/>
    </source>
</evidence>
<evidence type="ECO:0000313" key="10">
    <source>
        <dbReference type="Proteomes" id="UP000307173"/>
    </source>
</evidence>
<comment type="similarity">
    <text evidence="3">Belongs to the AEP2 family.</text>
</comment>
<keyword evidence="6" id="KW-0809">Transit peptide</keyword>
<dbReference type="InterPro" id="IPR024319">
    <property type="entry name" value="ATPase_expression_mit"/>
</dbReference>
<reference evidence="9 10" key="1">
    <citation type="journal article" date="2019" name="Front. Genet.">
        <title>Whole-Genome Sequencing of the Opportunistic Yeast Pathogen Candida inconspicua Uncovers Its Hybrid Origin.</title>
        <authorList>
            <person name="Mixao V."/>
            <person name="Hansen A.P."/>
            <person name="Saus E."/>
            <person name="Boekhout T."/>
            <person name="Lass-Florl C."/>
            <person name="Gabaldon T."/>
        </authorList>
    </citation>
    <scope>NUCLEOTIDE SEQUENCE [LARGE SCALE GENOMIC DNA]</scope>
    <source>
        <strain evidence="9 10">CBS 180</strain>
    </source>
</reference>
<evidence type="ECO:0000256" key="1">
    <source>
        <dbReference type="ARBA" id="ARBA00002412"/>
    </source>
</evidence>
<comment type="subunit">
    <text evidence="4">Binds to the 5'UTR of the OLI1 mRNA.</text>
</comment>
<comment type="caution">
    <text evidence="9">The sequence shown here is derived from an EMBL/GenBank/DDBJ whole genome shotgun (WGS) entry which is preliminary data.</text>
</comment>
<dbReference type="EMBL" id="SELW01000218">
    <property type="protein sequence ID" value="TID30015.1"/>
    <property type="molecule type" value="Genomic_DNA"/>
</dbReference>
<evidence type="ECO:0000256" key="4">
    <source>
        <dbReference type="ARBA" id="ARBA00011657"/>
    </source>
</evidence>
<evidence type="ECO:0000256" key="8">
    <source>
        <dbReference type="SAM" id="MobiDB-lite"/>
    </source>
</evidence>
<evidence type="ECO:0000256" key="3">
    <source>
        <dbReference type="ARBA" id="ARBA00009790"/>
    </source>
</evidence>
<dbReference type="Pfam" id="PF12921">
    <property type="entry name" value="ATP13"/>
    <property type="match status" value="1"/>
</dbReference>
<evidence type="ECO:0000256" key="7">
    <source>
        <dbReference type="ARBA" id="ARBA00023128"/>
    </source>
</evidence>
<dbReference type="GO" id="GO:0005739">
    <property type="term" value="C:mitochondrion"/>
    <property type="evidence" value="ECO:0007669"/>
    <property type="project" value="UniProtKB-SubCell"/>
</dbReference>
<sequence>MYRRSKVSRRNISFFVPTSRISEFNKRQNQSDASIEVLERNYNDIRTYYNTTYKVLQNTAKLQRKITFRKEKDLNLVSQALNSIALPFTFTNTNLSILNKEPNDDTKVFGKILKILNNSAERSIYDVLKTRTTKIRRNINSMDQSFISTSIQRLIDFNQIISKRLWFLTANRTKTEFDSSKLSAIVRSISRSTNKIFNSFTTDTLSVYDCEKLALFYLNKHQFRKAIELVSKIETLSQIPNSGYYLTNSMWLIKFEILGKTHHHLWKTYGHGLYSINRKGKLSSFYQYPHHSHNFKTLIQRYQDYKENLQLPDSLPITNAIIRGLGKHGDLDSLDKMIEALYGIRVDRSSDKGIYLMEHFNIEKHVPMLLWPDENTLISLLLAYSKNGEFSTAVKINDLLLHHYQTIHLNARNMRKYWEITLRTAGHFGDAVDRQLISELGDEKVIDAAGDSLLDLKYRLFDVVYAMATGQLKSVSRGMIDLKMKYASVDNLVEELPLIFSVLTAAKFNTSAINIIANENTLKKYITVCCKELAKKGLFLDASKVIENFSPSREVYQELKNALLVLQERYARDKAREEERKRKQIDEEDDFELW</sequence>
<dbReference type="AlphaFoldDB" id="A0A4T0X432"/>
<accession>A0A4T0X432</accession>
<dbReference type="OrthoDB" id="3996428at2759"/>
<comment type="function">
    <text evidence="1">Required for translation of the mitochondrial OLI1 transcript coding for the mitochondrial ATP synthase subunit 9.</text>
</comment>
<keyword evidence="10" id="KW-1185">Reference proteome</keyword>